<dbReference type="PRINTS" id="PR00069">
    <property type="entry name" value="ALDKETRDTASE"/>
</dbReference>
<dbReference type="Gene3D" id="3.30.70.20">
    <property type="match status" value="1"/>
</dbReference>
<dbReference type="GO" id="GO:0016491">
    <property type="term" value="F:oxidoreductase activity"/>
    <property type="evidence" value="ECO:0007669"/>
    <property type="project" value="InterPro"/>
</dbReference>
<dbReference type="CDD" id="cd19100">
    <property type="entry name" value="AKR_unchar"/>
    <property type="match status" value="1"/>
</dbReference>
<evidence type="ECO:0000256" key="2">
    <source>
        <dbReference type="ARBA" id="ARBA00023004"/>
    </source>
</evidence>
<dbReference type="SUPFAM" id="SSF54862">
    <property type="entry name" value="4Fe-4S ferredoxins"/>
    <property type="match status" value="1"/>
</dbReference>
<dbReference type="SUPFAM" id="SSF51430">
    <property type="entry name" value="NAD(P)-linked oxidoreductase"/>
    <property type="match status" value="1"/>
</dbReference>
<proteinExistence type="predicted"/>
<sequence length="315" mass="35069">MEKNKLGNTEIYVSKLCYGSLTLGPLQGCLSPKDGGDLLKHGYDKGINFVDTAELYGTYPHIAASLKGIKREDIVIATKSYAYSATTAEKSLKKAFDEMKVDYIDIFLLHEQESQYTLRGHQEAMEYFIKMKEKGYIKALGISTHHIAAIRDTLTMKEIEVLHPIVNIAGLGIQDGNIDEMLLQLEKAYKAGKGIYGMKPLGGGNLLRSFKECLEFVLDIPLLHSIAIGMKTAKEIDINSSILEKGIDDFTLDEEMLADKALNIAHWCEKCGNCVFACSHEALSIQNDQLKVDYSKCVLCGYCSKYCPHFCIKVV</sequence>
<organism evidence="5 6">
    <name type="scientific">Alkaliphilus serpentinus</name>
    <dbReference type="NCBI Taxonomy" id="1482731"/>
    <lineage>
        <taxon>Bacteria</taxon>
        <taxon>Bacillati</taxon>
        <taxon>Bacillota</taxon>
        <taxon>Clostridia</taxon>
        <taxon>Peptostreptococcales</taxon>
        <taxon>Natronincolaceae</taxon>
        <taxon>Alkaliphilus</taxon>
    </lineage>
</organism>
<protein>
    <submittedName>
        <fullName evidence="5">Aldo/keto reductase</fullName>
    </submittedName>
</protein>
<name>A0A833M7G7_9FIRM</name>
<dbReference type="OrthoDB" id="9804790at2"/>
<keyword evidence="1" id="KW-0479">Metal-binding</keyword>
<evidence type="ECO:0000256" key="3">
    <source>
        <dbReference type="ARBA" id="ARBA00023014"/>
    </source>
</evidence>
<keyword evidence="3" id="KW-0411">Iron-sulfur</keyword>
<keyword evidence="6" id="KW-1185">Reference proteome</keyword>
<evidence type="ECO:0000313" key="5">
    <source>
        <dbReference type="EMBL" id="KAB3527622.1"/>
    </source>
</evidence>
<gene>
    <name evidence="5" type="ORF">F8153_11605</name>
</gene>
<dbReference type="GO" id="GO:0051536">
    <property type="term" value="F:iron-sulfur cluster binding"/>
    <property type="evidence" value="ECO:0007669"/>
    <property type="project" value="UniProtKB-KW"/>
</dbReference>
<dbReference type="Gene3D" id="3.20.20.100">
    <property type="entry name" value="NADP-dependent oxidoreductase domain"/>
    <property type="match status" value="1"/>
</dbReference>
<dbReference type="InterPro" id="IPR053135">
    <property type="entry name" value="AKR2_Oxidoreductase"/>
</dbReference>
<dbReference type="InterPro" id="IPR023210">
    <property type="entry name" value="NADP_OxRdtase_dom"/>
</dbReference>
<dbReference type="Pfam" id="PF00037">
    <property type="entry name" value="Fer4"/>
    <property type="match status" value="1"/>
</dbReference>
<evidence type="ECO:0000259" key="4">
    <source>
        <dbReference type="PROSITE" id="PS51379"/>
    </source>
</evidence>
<evidence type="ECO:0000313" key="6">
    <source>
        <dbReference type="Proteomes" id="UP000465601"/>
    </source>
</evidence>
<dbReference type="InterPro" id="IPR020471">
    <property type="entry name" value="AKR"/>
</dbReference>
<dbReference type="InterPro" id="IPR017900">
    <property type="entry name" value="4Fe4S_Fe_S_CS"/>
</dbReference>
<dbReference type="PROSITE" id="PS51379">
    <property type="entry name" value="4FE4S_FER_2"/>
    <property type="match status" value="1"/>
</dbReference>
<dbReference type="AlphaFoldDB" id="A0A833M7G7"/>
<dbReference type="Proteomes" id="UP000465601">
    <property type="component" value="Unassembled WGS sequence"/>
</dbReference>
<keyword evidence="2" id="KW-0408">Iron</keyword>
<feature type="domain" description="4Fe-4S ferredoxin-type" evidence="4">
    <location>
        <begin position="288"/>
        <end position="315"/>
    </location>
</feature>
<dbReference type="Pfam" id="PF00248">
    <property type="entry name" value="Aldo_ket_red"/>
    <property type="match status" value="1"/>
</dbReference>
<evidence type="ECO:0000256" key="1">
    <source>
        <dbReference type="ARBA" id="ARBA00022723"/>
    </source>
</evidence>
<accession>A0A833M7G7</accession>
<dbReference type="InterPro" id="IPR036812">
    <property type="entry name" value="NAD(P)_OxRdtase_dom_sf"/>
</dbReference>
<dbReference type="PANTHER" id="PTHR43312">
    <property type="entry name" value="D-THREO-ALDOSE 1-DEHYDROGENASE"/>
    <property type="match status" value="1"/>
</dbReference>
<comment type="caution">
    <text evidence="5">The sequence shown here is derived from an EMBL/GenBank/DDBJ whole genome shotgun (WGS) entry which is preliminary data.</text>
</comment>
<dbReference type="GO" id="GO:0046872">
    <property type="term" value="F:metal ion binding"/>
    <property type="evidence" value="ECO:0007669"/>
    <property type="project" value="UniProtKB-KW"/>
</dbReference>
<reference evidence="5 6" key="1">
    <citation type="submission" date="2019-10" db="EMBL/GenBank/DDBJ databases">
        <title>Alkaliphilus serpentinus sp. nov. and Alkaliphilus pronyensis sp. nov., two novel anaerobic alkaliphilic species isolated from the serpentinized-hosted hydrothermal field of the Prony Bay (New Caledonia).</title>
        <authorList>
            <person name="Postec A."/>
        </authorList>
    </citation>
    <scope>NUCLEOTIDE SEQUENCE [LARGE SCALE GENOMIC DNA]</scope>
    <source>
        <strain evidence="5 6">LacT</strain>
    </source>
</reference>
<dbReference type="PROSITE" id="PS00198">
    <property type="entry name" value="4FE4S_FER_1"/>
    <property type="match status" value="1"/>
</dbReference>
<dbReference type="PANTHER" id="PTHR43312:SF1">
    <property type="entry name" value="NADP-DEPENDENT OXIDOREDUCTASE DOMAIN-CONTAINING PROTEIN"/>
    <property type="match status" value="1"/>
</dbReference>
<dbReference type="EMBL" id="WBZB01000040">
    <property type="protein sequence ID" value="KAB3527622.1"/>
    <property type="molecule type" value="Genomic_DNA"/>
</dbReference>
<dbReference type="InterPro" id="IPR017896">
    <property type="entry name" value="4Fe4S_Fe-S-bd"/>
</dbReference>